<dbReference type="Pfam" id="PF17803">
    <property type="entry name" value="Cadherin_4"/>
    <property type="match status" value="1"/>
</dbReference>
<feature type="domain" description="RapA2 cadherin-like" evidence="1">
    <location>
        <begin position="112"/>
        <end position="193"/>
    </location>
</feature>
<gene>
    <name evidence="2" type="ORF">EEQ99_09285</name>
</gene>
<dbReference type="Proteomes" id="UP000273611">
    <property type="component" value="Unassembled WGS sequence"/>
</dbReference>
<proteinExistence type="predicted"/>
<evidence type="ECO:0000313" key="3">
    <source>
        <dbReference type="Proteomes" id="UP000273611"/>
    </source>
</evidence>
<dbReference type="NCBIfam" id="TIGR01965">
    <property type="entry name" value="VCBS_repeat"/>
    <property type="match status" value="2"/>
</dbReference>
<accession>A0A432NUR2</accession>
<dbReference type="InterPro" id="IPR040853">
    <property type="entry name" value="RapA2_cadherin-like"/>
</dbReference>
<sequence>MTELAKPVTVDDVSSASENDVISGNLLENDLAGGSGNMFLNFFDGERVLAKRDGQVTDIEGEYGTFHVKADGSYTYTLNETAKAGFLQGMTLTETIGYKISDGAGNTDVGHFTLDIHGVTSPPVAVDGAFSFREGSEMAGNVLANDHAGEAGTLFLRSVEGTSIPAGQGQGQTTDVAGEFGIFHFAGDGSFTYDLNPAVKAGLDDGEHVTEKLQYYKVSDGAGHADAGVITLTVDGATDGKSLNTNHVEVQADVVRPFLDHYELQGVAVDPLTGKYYVSSGHGFPDDSMVSVYDNASAFEAGNASGAISLGDYDKGEYDVGGTYFSVRGGEIIGRTNEARSEEDPFPDQTYLAKWDAADGSLDQKGASIPGLIGKNGAGTFDWGGFTTVNTMQDSIGIYVVGRINDSTWQVSKIDPETLSPIESKTFAAGGLGYGFAVDGTFFFGDSSSSEHIGTAFDFETGVKTTVDVNIAIPGDDLITNVVYDSAADNLYLTNTGTDEIAVVHNISDVLFA</sequence>
<name>A0A432NUR2_9HYPH</name>
<dbReference type="RefSeq" id="WP_127430271.1">
    <property type="nucleotide sequence ID" value="NZ_BMFI01000001.1"/>
</dbReference>
<organism evidence="2 3">
    <name type="scientific">Rhizobium anhuiense</name>
    <dbReference type="NCBI Taxonomy" id="1184720"/>
    <lineage>
        <taxon>Bacteria</taxon>
        <taxon>Pseudomonadati</taxon>
        <taxon>Pseudomonadota</taxon>
        <taxon>Alphaproteobacteria</taxon>
        <taxon>Hyphomicrobiales</taxon>
        <taxon>Rhizobiaceae</taxon>
        <taxon>Rhizobium/Agrobacterium group</taxon>
        <taxon>Rhizobium</taxon>
    </lineage>
</organism>
<evidence type="ECO:0000313" key="2">
    <source>
        <dbReference type="EMBL" id="RUM03362.1"/>
    </source>
</evidence>
<reference evidence="2 3" key="1">
    <citation type="journal article" date="2015" name="Int. J. Syst. Evol. Microbiol.">
        <title>Rhizobium anhuiense sp. nov., isolated from effective nodules of Vicia faba and Pisum sativum.</title>
        <authorList>
            <person name="Zhang Y.J."/>
            <person name="Zheng W.T."/>
            <person name="Everall I."/>
            <person name="Young J.P."/>
            <person name="Zhang X.X."/>
            <person name="Tian C.F."/>
            <person name="Sui X.H."/>
            <person name="Wang E.T."/>
            <person name="Chen W.X."/>
        </authorList>
    </citation>
    <scope>NUCLEOTIDE SEQUENCE [LARGE SCALE GENOMIC DNA]</scope>
    <source>
        <strain evidence="2 3">CCBAU 23252</strain>
    </source>
</reference>
<evidence type="ECO:0000259" key="1">
    <source>
        <dbReference type="Pfam" id="PF17803"/>
    </source>
</evidence>
<dbReference type="EMBL" id="RIBW01000002">
    <property type="protein sequence ID" value="RUM03362.1"/>
    <property type="molecule type" value="Genomic_DNA"/>
</dbReference>
<protein>
    <recommendedName>
        <fullName evidence="1">RapA2 cadherin-like domain-containing protein</fullName>
    </recommendedName>
</protein>
<dbReference type="AlphaFoldDB" id="A0A432NUR2"/>
<comment type="caution">
    <text evidence="2">The sequence shown here is derived from an EMBL/GenBank/DDBJ whole genome shotgun (WGS) entry which is preliminary data.</text>
</comment>
<dbReference type="GeneID" id="75220793"/>
<dbReference type="InterPro" id="IPR010221">
    <property type="entry name" value="VCBS_dom"/>
</dbReference>